<dbReference type="GeneID" id="87834352"/>
<feature type="compositionally biased region" description="Low complexity" evidence="1">
    <location>
        <begin position="306"/>
        <end position="318"/>
    </location>
</feature>
<feature type="region of interest" description="Disordered" evidence="1">
    <location>
        <begin position="330"/>
        <end position="379"/>
    </location>
</feature>
<reference evidence="3" key="2">
    <citation type="submission" date="2023-05" db="EMBL/GenBank/DDBJ databases">
        <authorList>
            <consortium name="Lawrence Berkeley National Laboratory"/>
            <person name="Steindorff A."/>
            <person name="Hensen N."/>
            <person name="Bonometti L."/>
            <person name="Westerberg I."/>
            <person name="Brannstrom I.O."/>
            <person name="Guillou S."/>
            <person name="Cros-Aarteil S."/>
            <person name="Calhoun S."/>
            <person name="Haridas S."/>
            <person name="Kuo A."/>
            <person name="Mondo S."/>
            <person name="Pangilinan J."/>
            <person name="Riley R."/>
            <person name="Labutti K."/>
            <person name="Andreopoulos B."/>
            <person name="Lipzen A."/>
            <person name="Chen C."/>
            <person name="Yanf M."/>
            <person name="Daum C."/>
            <person name="Ng V."/>
            <person name="Clum A."/>
            <person name="Ohm R."/>
            <person name="Martin F."/>
            <person name="Silar P."/>
            <person name="Natvig D."/>
            <person name="Lalanne C."/>
            <person name="Gautier V."/>
            <person name="Ament-Velasquez S.L."/>
            <person name="Kruys A."/>
            <person name="Hutchinson M.I."/>
            <person name="Powell A.J."/>
            <person name="Barry K."/>
            <person name="Miller A.N."/>
            <person name="Grigoriev I.V."/>
            <person name="Debuchy R."/>
            <person name="Gladieux P."/>
            <person name="Thoren M.H."/>
            <person name="Johannesson H."/>
        </authorList>
    </citation>
    <scope>NUCLEOTIDE SEQUENCE</scope>
    <source>
        <strain evidence="3">CBS 731.68</strain>
    </source>
</reference>
<feature type="transmembrane region" description="Helical" evidence="2">
    <location>
        <begin position="998"/>
        <end position="1022"/>
    </location>
</feature>
<comment type="caution">
    <text evidence="3">The sequence shown here is derived from an EMBL/GenBank/DDBJ whole genome shotgun (WGS) entry which is preliminary data.</text>
</comment>
<protein>
    <submittedName>
        <fullName evidence="3">Uncharacterized protein</fullName>
    </submittedName>
</protein>
<dbReference type="Proteomes" id="UP001302602">
    <property type="component" value="Unassembled WGS sequence"/>
</dbReference>
<feature type="compositionally biased region" description="Low complexity" evidence="1">
    <location>
        <begin position="134"/>
        <end position="146"/>
    </location>
</feature>
<name>A0AAN6Z949_9PEZI</name>
<feature type="compositionally biased region" description="Polar residues" evidence="1">
    <location>
        <begin position="117"/>
        <end position="131"/>
    </location>
</feature>
<feature type="compositionally biased region" description="Polar residues" evidence="1">
    <location>
        <begin position="17"/>
        <end position="37"/>
    </location>
</feature>
<feature type="region of interest" description="Disordered" evidence="1">
    <location>
        <begin position="248"/>
        <end position="276"/>
    </location>
</feature>
<feature type="compositionally biased region" description="Polar residues" evidence="1">
    <location>
        <begin position="355"/>
        <end position="364"/>
    </location>
</feature>
<keyword evidence="4" id="KW-1185">Reference proteome</keyword>
<feature type="region of interest" description="Disordered" evidence="1">
    <location>
        <begin position="197"/>
        <end position="227"/>
    </location>
</feature>
<sequence>MAGKSDRKAEDHAEENWSASESSTRALPSLSTASRSITPKGPLFPNLGEAHQAITSRLASHSAGRHVPDKPSQPSSSTSFVNVSSISTGSADSQPSATHMEFARPNYPAQRCLTPFFDTSSSGDESAKTPTGPSPVVSPLASSSGGNSVGDSLNDGAGETYVMSDLLGTGEIIEVMYDECYTPPLFAQSTSSAKVHQSKAVGSDEEPSNKCQGPSRRAAQSTHVRSTDIRRANTDVSSTMGYWHMHPADDEPSPISLPKLPKPGVPKKHPARGNKGVLNISRPVLSVQTIPNCQDATNKSADAGQASRHATTTSTATSITSQDIEDFVICGRLPPQPGHDKPSNQDVQESENSHGESSNAGGSTDSDEDPFKYDRGSFTGFLQPSREREVSAALRCVSDNSIASVSGLLHLASPQAPTPLGFQSNNPFAARLQSYQTPAVGYDWGDEDGLNEVRIPVVRSPPPVPPNSPVQHAMNLSDFVEGLGSQRHRNEIFTLMSDQADWETVTTSVGQFDSNRALASSTGLSGSHPVKVTGSSIADYSDTSSVHVPQFDAFSSTEKIMELITTNHPLDTHGRRMLKGPGRPVFPPKPRIHRVNGYLQNPRRMFIDTTTGSSGTSVRSALVERLTASIRSRSARKQAYQQNSQLKSDRWSRASGFESLDSISSTYSDQPPAMDGFQATNSTHESRTNAVVGCKKQQGQETTFGLLTSPIPKEPAPVHLKGHQPAQPNHTQRLSGFKSPTLFSFPLISLQEAAKRAKIRALNDGGLAVTSGTRTRKNSSMDPSKATQRTTHPTPHIMKPIRDHPRRPTSASILGISENHRGYANSQENLIMGHERGISNVTSYKSATPLVAGRSSTLSRAFRNPFEAVGSGVQRNTHPYPGHTFIFDTPPTLVQRDKRNAARAAAAAAGLGNNMSPSLRQIAALEAGASFGALATDDSVYLSWEARKRREAFYYLMCALAVFPLLLPLFWLGKFDSALSWITRGETGSFTPKQRSRVLFVGVMFGFIWVIGIAVGGTVAALNADPELRATW</sequence>
<accession>A0AAN6Z949</accession>
<dbReference type="EMBL" id="MU853223">
    <property type="protein sequence ID" value="KAK4129637.1"/>
    <property type="molecule type" value="Genomic_DNA"/>
</dbReference>
<evidence type="ECO:0000256" key="2">
    <source>
        <dbReference type="SAM" id="Phobius"/>
    </source>
</evidence>
<dbReference type="RefSeq" id="XP_062653408.1">
    <property type="nucleotide sequence ID" value="XM_062797573.1"/>
</dbReference>
<feature type="region of interest" description="Disordered" evidence="1">
    <location>
        <begin position="296"/>
        <end position="318"/>
    </location>
</feature>
<keyword evidence="2" id="KW-1133">Transmembrane helix</keyword>
<feature type="compositionally biased region" description="Low complexity" evidence="1">
    <location>
        <begin position="72"/>
        <end position="88"/>
    </location>
</feature>
<evidence type="ECO:0000313" key="3">
    <source>
        <dbReference type="EMBL" id="KAK4129637.1"/>
    </source>
</evidence>
<feature type="compositionally biased region" description="Polar residues" evidence="1">
    <location>
        <begin position="770"/>
        <end position="793"/>
    </location>
</feature>
<reference evidence="3" key="1">
    <citation type="journal article" date="2023" name="Mol. Phylogenet. Evol.">
        <title>Genome-scale phylogeny and comparative genomics of the fungal order Sordariales.</title>
        <authorList>
            <person name="Hensen N."/>
            <person name="Bonometti L."/>
            <person name="Westerberg I."/>
            <person name="Brannstrom I.O."/>
            <person name="Guillou S."/>
            <person name="Cros-Aarteil S."/>
            <person name="Calhoun S."/>
            <person name="Haridas S."/>
            <person name="Kuo A."/>
            <person name="Mondo S."/>
            <person name="Pangilinan J."/>
            <person name="Riley R."/>
            <person name="LaButti K."/>
            <person name="Andreopoulos B."/>
            <person name="Lipzen A."/>
            <person name="Chen C."/>
            <person name="Yan M."/>
            <person name="Daum C."/>
            <person name="Ng V."/>
            <person name="Clum A."/>
            <person name="Steindorff A."/>
            <person name="Ohm R.A."/>
            <person name="Martin F."/>
            <person name="Silar P."/>
            <person name="Natvig D.O."/>
            <person name="Lalanne C."/>
            <person name="Gautier V."/>
            <person name="Ament-Velasquez S.L."/>
            <person name="Kruys A."/>
            <person name="Hutchinson M.I."/>
            <person name="Powell A.J."/>
            <person name="Barry K."/>
            <person name="Miller A.N."/>
            <person name="Grigoriev I.V."/>
            <person name="Debuchy R."/>
            <person name="Gladieux P."/>
            <person name="Hiltunen Thoren M."/>
            <person name="Johannesson H."/>
        </authorList>
    </citation>
    <scope>NUCLEOTIDE SEQUENCE</scope>
    <source>
        <strain evidence="3">CBS 731.68</strain>
    </source>
</reference>
<evidence type="ECO:0000313" key="4">
    <source>
        <dbReference type="Proteomes" id="UP001302602"/>
    </source>
</evidence>
<feature type="region of interest" description="Disordered" evidence="1">
    <location>
        <begin position="664"/>
        <end position="684"/>
    </location>
</feature>
<gene>
    <name evidence="3" type="ORF">N657DRAFT_88271</name>
</gene>
<feature type="transmembrane region" description="Helical" evidence="2">
    <location>
        <begin position="952"/>
        <end position="972"/>
    </location>
</feature>
<proteinExistence type="predicted"/>
<keyword evidence="2" id="KW-0472">Membrane</keyword>
<organism evidence="3 4">
    <name type="scientific">Parathielavia appendiculata</name>
    <dbReference type="NCBI Taxonomy" id="2587402"/>
    <lineage>
        <taxon>Eukaryota</taxon>
        <taxon>Fungi</taxon>
        <taxon>Dikarya</taxon>
        <taxon>Ascomycota</taxon>
        <taxon>Pezizomycotina</taxon>
        <taxon>Sordariomycetes</taxon>
        <taxon>Sordariomycetidae</taxon>
        <taxon>Sordariales</taxon>
        <taxon>Chaetomiaceae</taxon>
        <taxon>Parathielavia</taxon>
    </lineage>
</organism>
<dbReference type="AlphaFoldDB" id="A0AAN6Z949"/>
<feature type="region of interest" description="Disordered" evidence="1">
    <location>
        <begin position="113"/>
        <end position="152"/>
    </location>
</feature>
<keyword evidence="2" id="KW-0812">Transmembrane</keyword>
<feature type="region of interest" description="Disordered" evidence="1">
    <location>
        <begin position="768"/>
        <end position="808"/>
    </location>
</feature>
<feature type="compositionally biased region" description="Basic and acidic residues" evidence="1">
    <location>
        <begin position="1"/>
        <end position="15"/>
    </location>
</feature>
<evidence type="ECO:0000256" key="1">
    <source>
        <dbReference type="SAM" id="MobiDB-lite"/>
    </source>
</evidence>
<feature type="region of interest" description="Disordered" evidence="1">
    <location>
        <begin position="1"/>
        <end position="98"/>
    </location>
</feature>